<accession>A0A8B8AHM7</accession>
<reference evidence="3 4" key="1">
    <citation type="submission" date="2025-04" db="UniProtKB">
        <authorList>
            <consortium name="RefSeq"/>
        </authorList>
    </citation>
    <scope>IDENTIFICATION</scope>
    <source>
        <tissue evidence="3 4">Whole sample</tissue>
    </source>
</reference>
<dbReference type="OrthoDB" id="6133634at2759"/>
<dbReference type="KEGG" id="cvn:111102385"/>
<evidence type="ECO:0000313" key="3">
    <source>
        <dbReference type="RefSeq" id="XP_022290796.1"/>
    </source>
</evidence>
<evidence type="ECO:0000256" key="1">
    <source>
        <dbReference type="SAM" id="Phobius"/>
    </source>
</evidence>
<dbReference type="Proteomes" id="UP000694844">
    <property type="component" value="Chromosome 7"/>
</dbReference>
<organism evidence="2 3">
    <name type="scientific">Crassostrea virginica</name>
    <name type="common">Eastern oyster</name>
    <dbReference type="NCBI Taxonomy" id="6565"/>
    <lineage>
        <taxon>Eukaryota</taxon>
        <taxon>Metazoa</taxon>
        <taxon>Spiralia</taxon>
        <taxon>Lophotrochozoa</taxon>
        <taxon>Mollusca</taxon>
        <taxon>Bivalvia</taxon>
        <taxon>Autobranchia</taxon>
        <taxon>Pteriomorphia</taxon>
        <taxon>Ostreida</taxon>
        <taxon>Ostreoidea</taxon>
        <taxon>Ostreidae</taxon>
        <taxon>Crassostrea</taxon>
    </lineage>
</organism>
<dbReference type="GeneID" id="111102385"/>
<keyword evidence="1" id="KW-1133">Transmembrane helix</keyword>
<feature type="transmembrane region" description="Helical" evidence="1">
    <location>
        <begin position="89"/>
        <end position="107"/>
    </location>
</feature>
<dbReference type="RefSeq" id="XP_022290797.1">
    <property type="nucleotide sequence ID" value="XM_022435089.1"/>
</dbReference>
<name>A0A8B8AHM7_CRAVI</name>
<protein>
    <submittedName>
        <fullName evidence="3 4">Uncharacterized protein LOC111102385</fullName>
    </submittedName>
</protein>
<keyword evidence="2" id="KW-1185">Reference proteome</keyword>
<dbReference type="AlphaFoldDB" id="A0A8B8AHM7"/>
<keyword evidence="1" id="KW-0812">Transmembrane</keyword>
<keyword evidence="1" id="KW-0472">Membrane</keyword>
<evidence type="ECO:0000313" key="2">
    <source>
        <dbReference type="Proteomes" id="UP000694844"/>
    </source>
</evidence>
<gene>
    <name evidence="3 4" type="primary">LOC111102385</name>
</gene>
<evidence type="ECO:0000313" key="4">
    <source>
        <dbReference type="RefSeq" id="XP_022290797.1"/>
    </source>
</evidence>
<proteinExistence type="predicted"/>
<dbReference type="RefSeq" id="XP_022290796.1">
    <property type="nucleotide sequence ID" value="XM_022435088.1"/>
</dbReference>
<sequence>MNFLRLNPCRNHAHWGLRIKSASGHRQLIPRRGLIQSSEEGHVFQNPLIRMTPKLIRIARITKRIGWTEEPPVFITRKEFLGMMTVMRVKVNMVALVFFLCLVYHIIQKGRELRKKGHNLDDCSQDQVIMLRLNHLMEQKEKRNKIDAAALASKS</sequence>